<dbReference type="Proteomes" id="UP000674143">
    <property type="component" value="Unassembled WGS sequence"/>
</dbReference>
<proteinExistence type="predicted"/>
<evidence type="ECO:0000313" key="3">
    <source>
        <dbReference type="EMBL" id="KAG5479844.1"/>
    </source>
</evidence>
<dbReference type="RefSeq" id="XP_067063555.1">
    <property type="nucleotide sequence ID" value="XM_067207782.1"/>
</dbReference>
<dbReference type="EMBL" id="JAFHLR010000021">
    <property type="protein sequence ID" value="KAG5479844.1"/>
    <property type="molecule type" value="Genomic_DNA"/>
</dbReference>
<organism evidence="3 4">
    <name type="scientific">Leishmania orientalis</name>
    <dbReference type="NCBI Taxonomy" id="2249476"/>
    <lineage>
        <taxon>Eukaryota</taxon>
        <taxon>Discoba</taxon>
        <taxon>Euglenozoa</taxon>
        <taxon>Kinetoplastea</taxon>
        <taxon>Metakinetoplastina</taxon>
        <taxon>Trypanosomatida</taxon>
        <taxon>Trypanosomatidae</taxon>
        <taxon>Leishmaniinae</taxon>
        <taxon>Leishmania</taxon>
    </lineage>
</organism>
<feature type="chain" id="PRO_5032872478" evidence="2">
    <location>
        <begin position="32"/>
        <end position="293"/>
    </location>
</feature>
<evidence type="ECO:0000256" key="2">
    <source>
        <dbReference type="SAM" id="SignalP"/>
    </source>
</evidence>
<protein>
    <submittedName>
        <fullName evidence="3">Uncharacterized protein</fullName>
    </submittedName>
</protein>
<reference evidence="4" key="1">
    <citation type="journal article" date="2021" name="Microbiol. Resour. Announc.">
        <title>LGAAP: Leishmaniinae Genome Assembly and Annotation Pipeline.</title>
        <authorList>
            <person name="Almutairi H."/>
            <person name="Urbaniak M.D."/>
            <person name="Bates M.D."/>
            <person name="Jariyapan N."/>
            <person name="Kwakye-Nuako G."/>
            <person name="Thomaz-Soccol V."/>
            <person name="Al-Salem W.S."/>
            <person name="Dillon R.J."/>
            <person name="Bates P.A."/>
            <person name="Gatherer D."/>
        </authorList>
    </citation>
    <scope>NUCLEOTIDE SEQUENCE [LARGE SCALE GENOMIC DNA]</scope>
</reference>
<feature type="signal peptide" evidence="2">
    <location>
        <begin position="1"/>
        <end position="31"/>
    </location>
</feature>
<keyword evidence="2" id="KW-0732">Signal</keyword>
<dbReference type="AlphaFoldDB" id="A0A836GVF5"/>
<dbReference type="KEGG" id="loi:92361716"/>
<sequence>MPLTGWASHARLHAVRLSLISVCHLSSGVSARVASSSVFAAHYGQQRALLAVSTTVHLLKTKKHGAKAAQEKADTVTPPHASFYKSRSMRPAPATTSSIEGAPPPVSSSSSTAGMKASPPPGTNTAAPQPVPEPSLPMAAHDADRSRRSYTPTSAAVNEQFASLRRELVETRLQLAKAEETNAGLYEGVLARLSETDRAAHLTALSLRYTGMALRAAHDNLEVELRRLLTIGLTAEEVDAAAIEAGARQYVRQNIGYHSEHVAAEPSAVPDMARVMGRDERKAAAGVFEKSPP</sequence>
<name>A0A836GVF5_9TRYP</name>
<comment type="caution">
    <text evidence="3">The sequence shown here is derived from an EMBL/GenBank/DDBJ whole genome shotgun (WGS) entry which is preliminary data.</text>
</comment>
<evidence type="ECO:0000313" key="4">
    <source>
        <dbReference type="Proteomes" id="UP000674143"/>
    </source>
</evidence>
<accession>A0A836GVF5</accession>
<dbReference type="GeneID" id="92361716"/>
<keyword evidence="4" id="KW-1185">Reference proteome</keyword>
<feature type="region of interest" description="Disordered" evidence="1">
    <location>
        <begin position="64"/>
        <end position="156"/>
    </location>
</feature>
<dbReference type="SMR" id="A0A836GVF5"/>
<gene>
    <name evidence="3" type="ORF">LSCM4_05852</name>
</gene>
<reference evidence="4" key="2">
    <citation type="journal article" date="2021" name="Sci. Data">
        <title>Chromosome-scale genome sequencing, assembly and annotation of six genomes from subfamily Leishmaniinae.</title>
        <authorList>
            <person name="Almutairi H."/>
            <person name="Urbaniak M.D."/>
            <person name="Bates M.D."/>
            <person name="Jariyapan N."/>
            <person name="Kwakye-Nuako G."/>
            <person name="Thomaz Soccol V."/>
            <person name="Al-Salem W.S."/>
            <person name="Dillon R.J."/>
            <person name="Bates P.A."/>
            <person name="Gatherer D."/>
        </authorList>
    </citation>
    <scope>NUCLEOTIDE SEQUENCE [LARGE SCALE GENOMIC DNA]</scope>
</reference>
<evidence type="ECO:0000256" key="1">
    <source>
        <dbReference type="SAM" id="MobiDB-lite"/>
    </source>
</evidence>